<keyword evidence="2" id="KW-0489">Methyltransferase</keyword>
<dbReference type="GO" id="GO:0032259">
    <property type="term" value="P:methylation"/>
    <property type="evidence" value="ECO:0007669"/>
    <property type="project" value="UniProtKB-KW"/>
</dbReference>
<sequence length="276" mass="30916">MPLKEARVMEIEFDLFMQAIALRHGYDFRHYAKASIKRRVLALAQAAGCSTVAELLPRILHEDGFLKFALSHLSVPVTEMFRDPQVMKALRAEVLPRLASFPRINIWLAGCATGEEAVTLAILLKEEGLLHRAQIYATDINDVALDKAESGMYSEEVVEHGIRNYMLSGGTGTFKSNFERSGTGYRVKPDIREKIAYAHHDLVGDGVFCEVCLVVCRNVLIYFDHELQKRVVTRFIDSLARGGLLCLGTRESLQSAGAADYFKAIDADCRIFKKMN</sequence>
<keyword evidence="2" id="KW-0808">Transferase</keyword>
<dbReference type="PRINTS" id="PR00996">
    <property type="entry name" value="CHERMTFRASE"/>
</dbReference>
<dbReference type="Gene3D" id="3.40.50.150">
    <property type="entry name" value="Vaccinia Virus protein VP39"/>
    <property type="match status" value="1"/>
</dbReference>
<dbReference type="PANTHER" id="PTHR24422">
    <property type="entry name" value="CHEMOTAXIS PROTEIN METHYLTRANSFERASE"/>
    <property type="match status" value="1"/>
</dbReference>
<name>A0A2R5FG17_9PROT</name>
<dbReference type="PROSITE" id="PS50123">
    <property type="entry name" value="CHER"/>
    <property type="match status" value="1"/>
</dbReference>
<dbReference type="InterPro" id="IPR050903">
    <property type="entry name" value="Bact_Chemotaxis_MeTrfase"/>
</dbReference>
<dbReference type="SMART" id="SM00138">
    <property type="entry name" value="MeTrc"/>
    <property type="match status" value="1"/>
</dbReference>
<gene>
    <name evidence="2" type="primary">cheR</name>
    <name evidence="2" type="ORF">NMK_3101</name>
</gene>
<organism evidence="2 3">
    <name type="scientific">Novimethylophilus kurashikiensis</name>
    <dbReference type="NCBI Taxonomy" id="1825523"/>
    <lineage>
        <taxon>Bacteria</taxon>
        <taxon>Pseudomonadati</taxon>
        <taxon>Pseudomonadota</taxon>
        <taxon>Betaproteobacteria</taxon>
        <taxon>Nitrosomonadales</taxon>
        <taxon>Methylophilaceae</taxon>
        <taxon>Novimethylophilus</taxon>
    </lineage>
</organism>
<evidence type="ECO:0000313" key="2">
    <source>
        <dbReference type="EMBL" id="GBG15493.1"/>
    </source>
</evidence>
<keyword evidence="3" id="KW-1185">Reference proteome</keyword>
<evidence type="ECO:0000313" key="3">
    <source>
        <dbReference type="Proteomes" id="UP000245081"/>
    </source>
</evidence>
<dbReference type="InterPro" id="IPR029063">
    <property type="entry name" value="SAM-dependent_MTases_sf"/>
</dbReference>
<dbReference type="EMBL" id="BDOQ01000019">
    <property type="protein sequence ID" value="GBG15493.1"/>
    <property type="molecule type" value="Genomic_DNA"/>
</dbReference>
<accession>A0A2R5FG17</accession>
<dbReference type="RefSeq" id="WP_109016650.1">
    <property type="nucleotide sequence ID" value="NZ_BDOQ01000019.1"/>
</dbReference>
<dbReference type="SUPFAM" id="SSF53335">
    <property type="entry name" value="S-adenosyl-L-methionine-dependent methyltransferases"/>
    <property type="match status" value="1"/>
</dbReference>
<dbReference type="InterPro" id="IPR022642">
    <property type="entry name" value="CheR_C"/>
</dbReference>
<evidence type="ECO:0000259" key="1">
    <source>
        <dbReference type="PROSITE" id="PS50123"/>
    </source>
</evidence>
<dbReference type="OrthoDB" id="9816309at2"/>
<dbReference type="Pfam" id="PF01739">
    <property type="entry name" value="CheR"/>
    <property type="match status" value="1"/>
</dbReference>
<dbReference type="AlphaFoldDB" id="A0A2R5FG17"/>
<dbReference type="InterPro" id="IPR022641">
    <property type="entry name" value="CheR_N"/>
</dbReference>
<dbReference type="PANTHER" id="PTHR24422:SF8">
    <property type="entry name" value="CHEMOTAXIS PROTEIN"/>
    <property type="match status" value="1"/>
</dbReference>
<proteinExistence type="predicted"/>
<reference evidence="2 3" key="1">
    <citation type="journal article" date="2018" name="Environ. Microbiol.">
        <title>Isolation and genomic characterization of Novimethylophilus kurashikiensis gen. nov. sp. nov., a new lanthanide-dependent methylotrophic species of Methylophilaceae.</title>
        <authorList>
            <person name="Lv H."/>
            <person name="Sahin N."/>
            <person name="Tani A."/>
        </authorList>
    </citation>
    <scope>NUCLEOTIDE SEQUENCE [LARGE SCALE GENOMIC DNA]</scope>
    <source>
        <strain evidence="2 3">La2-4</strain>
    </source>
</reference>
<comment type="caution">
    <text evidence="2">The sequence shown here is derived from an EMBL/GenBank/DDBJ whole genome shotgun (WGS) entry which is preliminary data.</text>
</comment>
<feature type="domain" description="CheR-type methyltransferase" evidence="1">
    <location>
        <begin position="1"/>
        <end position="276"/>
    </location>
</feature>
<dbReference type="Pfam" id="PF03705">
    <property type="entry name" value="CheR_N"/>
    <property type="match status" value="1"/>
</dbReference>
<dbReference type="InterPro" id="IPR000780">
    <property type="entry name" value="CheR_MeTrfase"/>
</dbReference>
<dbReference type="SUPFAM" id="SSF47757">
    <property type="entry name" value="Chemotaxis receptor methyltransferase CheR, N-terminal domain"/>
    <property type="match status" value="1"/>
</dbReference>
<dbReference type="GO" id="GO:0008983">
    <property type="term" value="F:protein-glutamate O-methyltransferase activity"/>
    <property type="evidence" value="ECO:0007669"/>
    <property type="project" value="UniProtKB-EC"/>
</dbReference>
<protein>
    <submittedName>
        <fullName evidence="2">Chemotaxis protein methyltransferase CheR</fullName>
        <ecNumber evidence="2">2.1.1.80</ecNumber>
    </submittedName>
</protein>
<dbReference type="Proteomes" id="UP000245081">
    <property type="component" value="Unassembled WGS sequence"/>
</dbReference>
<dbReference type="EC" id="2.1.1.80" evidence="2"/>